<evidence type="ECO:0000313" key="1">
    <source>
        <dbReference type="EMBL" id="KDR16948.1"/>
    </source>
</evidence>
<organism evidence="1 2">
    <name type="scientific">Zootermopsis nevadensis</name>
    <name type="common">Dampwood termite</name>
    <dbReference type="NCBI Taxonomy" id="136037"/>
    <lineage>
        <taxon>Eukaryota</taxon>
        <taxon>Metazoa</taxon>
        <taxon>Ecdysozoa</taxon>
        <taxon>Arthropoda</taxon>
        <taxon>Hexapoda</taxon>
        <taxon>Insecta</taxon>
        <taxon>Pterygota</taxon>
        <taxon>Neoptera</taxon>
        <taxon>Polyneoptera</taxon>
        <taxon>Dictyoptera</taxon>
        <taxon>Blattodea</taxon>
        <taxon>Blattoidea</taxon>
        <taxon>Termitoidae</taxon>
        <taxon>Termopsidae</taxon>
        <taxon>Zootermopsis</taxon>
    </lineage>
</organism>
<evidence type="ECO:0000313" key="2">
    <source>
        <dbReference type="Proteomes" id="UP000027135"/>
    </source>
</evidence>
<reference evidence="1 2" key="1">
    <citation type="journal article" date="2014" name="Nat. Commun.">
        <title>Molecular traces of alternative social organization in a termite genome.</title>
        <authorList>
            <person name="Terrapon N."/>
            <person name="Li C."/>
            <person name="Robertson H.M."/>
            <person name="Ji L."/>
            <person name="Meng X."/>
            <person name="Booth W."/>
            <person name="Chen Z."/>
            <person name="Childers C.P."/>
            <person name="Glastad K.M."/>
            <person name="Gokhale K."/>
            <person name="Gowin J."/>
            <person name="Gronenberg W."/>
            <person name="Hermansen R.A."/>
            <person name="Hu H."/>
            <person name="Hunt B.G."/>
            <person name="Huylmans A.K."/>
            <person name="Khalil S.M."/>
            <person name="Mitchell R.D."/>
            <person name="Munoz-Torres M.C."/>
            <person name="Mustard J.A."/>
            <person name="Pan H."/>
            <person name="Reese J.T."/>
            <person name="Scharf M.E."/>
            <person name="Sun F."/>
            <person name="Vogel H."/>
            <person name="Xiao J."/>
            <person name="Yang W."/>
            <person name="Yang Z."/>
            <person name="Yang Z."/>
            <person name="Zhou J."/>
            <person name="Zhu J."/>
            <person name="Brent C.S."/>
            <person name="Elsik C.G."/>
            <person name="Goodisman M.A."/>
            <person name="Liberles D.A."/>
            <person name="Roe R.M."/>
            <person name="Vargo E.L."/>
            <person name="Vilcinskas A."/>
            <person name="Wang J."/>
            <person name="Bornberg-Bauer E."/>
            <person name="Korb J."/>
            <person name="Zhang G."/>
            <person name="Liebig J."/>
        </authorList>
    </citation>
    <scope>NUCLEOTIDE SEQUENCE [LARGE SCALE GENOMIC DNA]</scope>
    <source>
        <tissue evidence="1">Whole organism</tissue>
    </source>
</reference>
<dbReference type="EMBL" id="KK852768">
    <property type="protein sequence ID" value="KDR16948.1"/>
    <property type="molecule type" value="Genomic_DNA"/>
</dbReference>
<keyword evidence="2" id="KW-1185">Reference proteome</keyword>
<dbReference type="AlphaFoldDB" id="A0A067R466"/>
<dbReference type="InParanoid" id="A0A067R466"/>
<accession>A0A067R466</accession>
<proteinExistence type="predicted"/>
<dbReference type="Proteomes" id="UP000027135">
    <property type="component" value="Unassembled WGS sequence"/>
</dbReference>
<sequence>MHSRASHLMGILPPAALYSSSLISSSFARPKSVILTQFGVCTSTFRAARSRCTRRFSSKYALPLAICVHQLRRGLDPILSR</sequence>
<name>A0A067R466_ZOONE</name>
<protein>
    <submittedName>
        <fullName evidence="1">Uncharacterized protein</fullName>
    </submittedName>
</protein>
<gene>
    <name evidence="1" type="ORF">L798_08105</name>
</gene>